<evidence type="ECO:0000313" key="2">
    <source>
        <dbReference type="Proteomes" id="UP001341259"/>
    </source>
</evidence>
<dbReference type="Proteomes" id="UP001341259">
    <property type="component" value="Chromosome"/>
</dbReference>
<sequence>MIAKGASRWAGNWKEGAGTLSTDNPTVSEAPYSYASRFEGAPGAVPEQLLAAAYAGCLNQAFANTFSWGNFTAEFIETQVEIEIEPGYNNNPGRIHITTTALVPGLREDQFEGFTQTAKKGCLISRLLKIEATMDATLVP</sequence>
<dbReference type="InterPro" id="IPR015946">
    <property type="entry name" value="KH_dom-like_a/b"/>
</dbReference>
<dbReference type="RefSeq" id="WP_328341610.1">
    <property type="nucleotide sequence ID" value="NZ_CP107906.1"/>
</dbReference>
<proteinExistence type="predicted"/>
<organism evidence="1 2">
    <name type="scientific">Streptomyces violaceus</name>
    <name type="common">Streptomyces venezuelae</name>
    <dbReference type="NCBI Taxonomy" id="1936"/>
    <lineage>
        <taxon>Bacteria</taxon>
        <taxon>Bacillati</taxon>
        <taxon>Actinomycetota</taxon>
        <taxon>Actinomycetes</taxon>
        <taxon>Kitasatosporales</taxon>
        <taxon>Streptomycetaceae</taxon>
        <taxon>Streptomyces</taxon>
    </lineage>
</organism>
<evidence type="ECO:0000313" key="1">
    <source>
        <dbReference type="EMBL" id="WUG95885.1"/>
    </source>
</evidence>
<dbReference type="NCBIfam" id="TIGR03562">
    <property type="entry name" value="osmo_induc_OsmC"/>
    <property type="match status" value="1"/>
</dbReference>
<dbReference type="InterPro" id="IPR036102">
    <property type="entry name" value="OsmC/Ohrsf"/>
</dbReference>
<dbReference type="InterPro" id="IPR003718">
    <property type="entry name" value="OsmC/Ohr_fam"/>
</dbReference>
<dbReference type="InterPro" id="IPR019904">
    <property type="entry name" value="Peroxiredoxin_OsmC"/>
</dbReference>
<dbReference type="Pfam" id="PF02566">
    <property type="entry name" value="OsmC"/>
    <property type="match status" value="1"/>
</dbReference>
<accession>A0ABZ1NWD6</accession>
<dbReference type="InterPro" id="IPR052707">
    <property type="entry name" value="OsmC_Ohr_Peroxiredoxin"/>
</dbReference>
<gene>
    <name evidence="1" type="ORF">OHB29_24305</name>
</gene>
<dbReference type="Gene3D" id="3.30.300.20">
    <property type="match status" value="1"/>
</dbReference>
<dbReference type="SUPFAM" id="SSF82784">
    <property type="entry name" value="OsmC-like"/>
    <property type="match status" value="1"/>
</dbReference>
<reference evidence="1 2" key="1">
    <citation type="submission" date="2022-10" db="EMBL/GenBank/DDBJ databases">
        <title>The complete genomes of actinobacterial strains from the NBC collection.</title>
        <authorList>
            <person name="Joergensen T.S."/>
            <person name="Alvarez Arevalo M."/>
            <person name="Sterndorff E.B."/>
            <person name="Faurdal D."/>
            <person name="Vuksanovic O."/>
            <person name="Mourched A.-S."/>
            <person name="Charusanti P."/>
            <person name="Shaw S."/>
            <person name="Blin K."/>
            <person name="Weber T."/>
        </authorList>
    </citation>
    <scope>NUCLEOTIDE SEQUENCE [LARGE SCALE GENOMIC DNA]</scope>
    <source>
        <strain evidence="1 2">NBC_00456</strain>
    </source>
</reference>
<dbReference type="PANTHER" id="PTHR42830">
    <property type="entry name" value="OSMOTICALLY INDUCIBLE FAMILY PROTEIN"/>
    <property type="match status" value="1"/>
</dbReference>
<protein>
    <submittedName>
        <fullName evidence="1">OsmC family peroxiredoxin</fullName>
    </submittedName>
</protein>
<dbReference type="PANTHER" id="PTHR42830:SF1">
    <property type="entry name" value="OSMOTICALLY INDUCIBLE FAMILY PROTEIN"/>
    <property type="match status" value="1"/>
</dbReference>
<keyword evidence="2" id="KW-1185">Reference proteome</keyword>
<name>A0ABZ1NWD6_STRVL</name>
<dbReference type="EMBL" id="CP107906">
    <property type="protein sequence ID" value="WUG95885.1"/>
    <property type="molecule type" value="Genomic_DNA"/>
</dbReference>